<dbReference type="Pfam" id="PF02600">
    <property type="entry name" value="DsbB"/>
    <property type="match status" value="1"/>
</dbReference>
<feature type="transmembrane region" description="Helical" evidence="5">
    <location>
        <begin position="38"/>
        <end position="55"/>
    </location>
</feature>
<dbReference type="eggNOG" id="COG1495">
    <property type="taxonomic scope" value="Bacteria"/>
</dbReference>
<keyword evidence="10" id="KW-1185">Reference proteome</keyword>
<organism evidence="7 9">
    <name type="scientific">Roseomonas gilardii</name>
    <dbReference type="NCBI Taxonomy" id="257708"/>
    <lineage>
        <taxon>Bacteria</taxon>
        <taxon>Pseudomonadati</taxon>
        <taxon>Pseudomonadota</taxon>
        <taxon>Alphaproteobacteria</taxon>
        <taxon>Acetobacterales</taxon>
        <taxon>Roseomonadaceae</taxon>
        <taxon>Roseomonas</taxon>
    </lineage>
</organism>
<dbReference type="InterPro" id="IPR023380">
    <property type="entry name" value="DsbB-like_sf"/>
</dbReference>
<dbReference type="EMBL" id="CP015583">
    <property type="protein sequence ID" value="APT56689.1"/>
    <property type="molecule type" value="Genomic_DNA"/>
</dbReference>
<dbReference type="InterPro" id="IPR003752">
    <property type="entry name" value="DiS_bond_form_DsbB/BdbC"/>
</dbReference>
<dbReference type="EMBL" id="JAVVDO010000001">
    <property type="protein sequence ID" value="MDT8329490.1"/>
    <property type="molecule type" value="Genomic_DNA"/>
</dbReference>
<reference evidence="7 9" key="1">
    <citation type="submission" date="2016-05" db="EMBL/GenBank/DDBJ databases">
        <title>Complete Genome and Methylome Analysis of Psychrotrophic Bacterial Isolates from Antarctic Lake Untersee.</title>
        <authorList>
            <person name="Fomenkov A."/>
            <person name="Akimov V.N."/>
            <person name="Vasilyeva L.V."/>
            <person name="Andersen D."/>
            <person name="Vincze T."/>
            <person name="Roberts R.J."/>
        </authorList>
    </citation>
    <scope>NUCLEOTIDE SEQUENCE [LARGE SCALE GENOMIC DNA]</scope>
    <source>
        <strain evidence="7 9">U14-5</strain>
    </source>
</reference>
<protein>
    <submittedName>
        <fullName evidence="7 8">Disulfide bond formation protein</fullName>
    </submittedName>
</protein>
<feature type="chain" id="PRO_5012656749" evidence="6">
    <location>
        <begin position="23"/>
        <end position="157"/>
    </location>
</feature>
<reference evidence="8" key="3">
    <citation type="submission" date="2023-09" db="EMBL/GenBank/DDBJ databases">
        <authorList>
            <person name="Schober I."/>
            <person name="Bunk B."/>
        </authorList>
    </citation>
    <scope>NUCLEOTIDE SEQUENCE</scope>
    <source>
        <strain evidence="8">DSM 103800</strain>
    </source>
</reference>
<dbReference type="Proteomes" id="UP000185494">
    <property type="component" value="Chromosome 1"/>
</dbReference>
<keyword evidence="2 5" id="KW-0812">Transmembrane</keyword>
<keyword evidence="3 5" id="KW-1133">Transmembrane helix</keyword>
<dbReference type="PIRSF" id="PIRSF033913">
    <property type="entry name" value="S-S_format_DsbB"/>
    <property type="match status" value="1"/>
</dbReference>
<feature type="signal peptide" evidence="6">
    <location>
        <begin position="1"/>
        <end position="22"/>
    </location>
</feature>
<name>A0A1L7ADH1_9PROT</name>
<dbReference type="RefSeq" id="WP_075797621.1">
    <property type="nucleotide sequence ID" value="NZ_CP015583.1"/>
</dbReference>
<dbReference type="KEGG" id="rgi:RGI145_05775"/>
<feature type="transmembrane region" description="Helical" evidence="5">
    <location>
        <begin position="60"/>
        <end position="81"/>
    </location>
</feature>
<evidence type="ECO:0000313" key="8">
    <source>
        <dbReference type="EMBL" id="MDT8329490.1"/>
    </source>
</evidence>
<keyword evidence="6" id="KW-0732">Signal</keyword>
<keyword evidence="4 5" id="KW-0472">Membrane</keyword>
<evidence type="ECO:0000256" key="5">
    <source>
        <dbReference type="SAM" id="Phobius"/>
    </source>
</evidence>
<evidence type="ECO:0000256" key="2">
    <source>
        <dbReference type="ARBA" id="ARBA00022692"/>
    </source>
</evidence>
<dbReference type="Proteomes" id="UP001258945">
    <property type="component" value="Unassembled WGS sequence"/>
</dbReference>
<dbReference type="SUPFAM" id="SSF158442">
    <property type="entry name" value="DsbB-like"/>
    <property type="match status" value="1"/>
</dbReference>
<proteinExistence type="predicted"/>
<evidence type="ECO:0000313" key="9">
    <source>
        <dbReference type="Proteomes" id="UP000185494"/>
    </source>
</evidence>
<dbReference type="GO" id="GO:0015035">
    <property type="term" value="F:protein-disulfide reductase activity"/>
    <property type="evidence" value="ECO:0007669"/>
    <property type="project" value="InterPro"/>
</dbReference>
<sequence length="157" mass="16480">MIRRSSLSLAVLAAAAPLAALASETFLGLAPCALCLWQRWPYWVAAVLALLAAFLRSRGLLALAALAVLVSGGLAVLHIGVEQQWWPSPLPSCQAPAATLGLSVDDMLKAMAAKPDKPCDAPTYVIPGLPVTIAQLNLLYALLLGGFGLRQALRRDA</sequence>
<gene>
    <name evidence="7" type="ORF">RGI145_05775</name>
    <name evidence="8" type="ORF">RQ831_00405</name>
</gene>
<evidence type="ECO:0000256" key="1">
    <source>
        <dbReference type="ARBA" id="ARBA00004141"/>
    </source>
</evidence>
<dbReference type="GO" id="GO:0016020">
    <property type="term" value="C:membrane"/>
    <property type="evidence" value="ECO:0007669"/>
    <property type="project" value="UniProtKB-SubCell"/>
</dbReference>
<evidence type="ECO:0000256" key="6">
    <source>
        <dbReference type="SAM" id="SignalP"/>
    </source>
</evidence>
<reference evidence="8 10" key="2">
    <citation type="journal article" date="2019" name="Microb. Pathog.">
        <title>Comparison of VITEK 2, MALDI-TOF MS, 16S rRNA gene sequencing, and whole-genome sequencing for identification of Roseomonas mucosa.</title>
        <authorList>
            <person name="Rudolph W.W."/>
            <person name="Gunzer F."/>
            <person name="Trauth M."/>
            <person name="Bunk B."/>
            <person name="Bigge R."/>
            <person name="Schrottner P."/>
        </authorList>
    </citation>
    <scope>NUCLEOTIDE SEQUENCE [LARGE SCALE GENOMIC DNA]</scope>
    <source>
        <strain evidence="8 10">DSM 103800</strain>
    </source>
</reference>
<dbReference type="STRING" id="257708.RGI145_05775"/>
<evidence type="ECO:0000256" key="4">
    <source>
        <dbReference type="ARBA" id="ARBA00023136"/>
    </source>
</evidence>
<dbReference type="Gene3D" id="1.20.1550.10">
    <property type="entry name" value="DsbB-like"/>
    <property type="match status" value="1"/>
</dbReference>
<dbReference type="InterPro" id="IPR024199">
    <property type="entry name" value="Uncharacterised_DsbB"/>
</dbReference>
<evidence type="ECO:0000313" key="10">
    <source>
        <dbReference type="Proteomes" id="UP001258945"/>
    </source>
</evidence>
<dbReference type="AlphaFoldDB" id="A0A1L7ADH1"/>
<comment type="subcellular location">
    <subcellularLocation>
        <location evidence="1">Membrane</location>
        <topology evidence="1">Multi-pass membrane protein</topology>
    </subcellularLocation>
</comment>
<evidence type="ECO:0000256" key="3">
    <source>
        <dbReference type="ARBA" id="ARBA00022989"/>
    </source>
</evidence>
<evidence type="ECO:0000313" key="7">
    <source>
        <dbReference type="EMBL" id="APT56689.1"/>
    </source>
</evidence>
<feature type="transmembrane region" description="Helical" evidence="5">
    <location>
        <begin position="124"/>
        <end position="149"/>
    </location>
</feature>
<dbReference type="GO" id="GO:0006457">
    <property type="term" value="P:protein folding"/>
    <property type="evidence" value="ECO:0007669"/>
    <property type="project" value="InterPro"/>
</dbReference>
<accession>A0A1L7ADH1</accession>